<reference evidence="5" key="1">
    <citation type="submission" date="2016-10" db="EMBL/GenBank/DDBJ databases">
        <authorList>
            <person name="Varghese N."/>
            <person name="Submissions S."/>
        </authorList>
    </citation>
    <scope>NUCLEOTIDE SEQUENCE [LARGE SCALE GENOMIC DNA]</scope>
    <source>
        <strain evidence="5">DSM 21368</strain>
    </source>
</reference>
<proteinExistence type="predicted"/>
<keyword evidence="2" id="KW-1133">Transmembrane helix</keyword>
<name>A0A1H5MA17_9MICO</name>
<sequence length="102" mass="11041">MRPGDRSETMVPRRPLAPERMVSMGIGGGIFLLVVGAILAFAVRDSIDAVDLTMVGYICMGAGALALILAIVVNAQRNRSSHTATVEHRETGLPPEERRREQ</sequence>
<evidence type="ECO:0000256" key="1">
    <source>
        <dbReference type="SAM" id="MobiDB-lite"/>
    </source>
</evidence>
<dbReference type="Proteomes" id="UP000199220">
    <property type="component" value="Unassembled WGS sequence"/>
</dbReference>
<evidence type="ECO:0000256" key="2">
    <source>
        <dbReference type="SAM" id="Phobius"/>
    </source>
</evidence>
<dbReference type="STRING" id="648782.SAMN04488554_3241"/>
<keyword evidence="2" id="KW-0812">Transmembrane</keyword>
<keyword evidence="2" id="KW-0472">Membrane</keyword>
<feature type="region of interest" description="Disordered" evidence="1">
    <location>
        <begin position="78"/>
        <end position="102"/>
    </location>
</feature>
<feature type="compositionally biased region" description="Basic and acidic residues" evidence="1">
    <location>
        <begin position="85"/>
        <end position="102"/>
    </location>
</feature>
<gene>
    <name evidence="4" type="ORF">SAMN04488554_3241</name>
</gene>
<accession>A0A1H5MA17</accession>
<dbReference type="AlphaFoldDB" id="A0A1H5MA17"/>
<dbReference type="Pfam" id="PF20059">
    <property type="entry name" value="DUF6458"/>
    <property type="match status" value="1"/>
</dbReference>
<keyword evidence="5" id="KW-1185">Reference proteome</keyword>
<feature type="transmembrane region" description="Helical" evidence="2">
    <location>
        <begin position="21"/>
        <end position="42"/>
    </location>
</feature>
<dbReference type="InterPro" id="IPR045597">
    <property type="entry name" value="DUF6458"/>
</dbReference>
<feature type="domain" description="DUF6458" evidence="3">
    <location>
        <begin position="24"/>
        <end position="100"/>
    </location>
</feature>
<evidence type="ECO:0000313" key="4">
    <source>
        <dbReference type="EMBL" id="SEE86105.1"/>
    </source>
</evidence>
<protein>
    <recommendedName>
        <fullName evidence="3">DUF6458 domain-containing protein</fullName>
    </recommendedName>
</protein>
<organism evidence="4 5">
    <name type="scientific">Ruania alba</name>
    <dbReference type="NCBI Taxonomy" id="648782"/>
    <lineage>
        <taxon>Bacteria</taxon>
        <taxon>Bacillati</taxon>
        <taxon>Actinomycetota</taxon>
        <taxon>Actinomycetes</taxon>
        <taxon>Micrococcales</taxon>
        <taxon>Ruaniaceae</taxon>
        <taxon>Ruania</taxon>
    </lineage>
</organism>
<evidence type="ECO:0000259" key="3">
    <source>
        <dbReference type="Pfam" id="PF20059"/>
    </source>
</evidence>
<evidence type="ECO:0000313" key="5">
    <source>
        <dbReference type="Proteomes" id="UP000199220"/>
    </source>
</evidence>
<feature type="transmembrane region" description="Helical" evidence="2">
    <location>
        <begin position="54"/>
        <end position="73"/>
    </location>
</feature>
<dbReference type="EMBL" id="FNTX01000002">
    <property type="protein sequence ID" value="SEE86105.1"/>
    <property type="molecule type" value="Genomic_DNA"/>
</dbReference>